<evidence type="ECO:0000313" key="3">
    <source>
        <dbReference type="Proteomes" id="UP001431783"/>
    </source>
</evidence>
<name>A0AAW1V7X9_9CUCU</name>
<dbReference type="EMBL" id="JARQZJ010000130">
    <property type="protein sequence ID" value="KAK9891792.1"/>
    <property type="molecule type" value="Genomic_DNA"/>
</dbReference>
<dbReference type="Proteomes" id="UP001431783">
    <property type="component" value="Unassembled WGS sequence"/>
</dbReference>
<comment type="caution">
    <text evidence="2">The sequence shown here is derived from an EMBL/GenBank/DDBJ whole genome shotgun (WGS) entry which is preliminary data.</text>
</comment>
<evidence type="ECO:0000259" key="1">
    <source>
        <dbReference type="PROSITE" id="PS50106"/>
    </source>
</evidence>
<dbReference type="AlphaFoldDB" id="A0AAW1V7X9"/>
<dbReference type="Pfam" id="PF00595">
    <property type="entry name" value="PDZ"/>
    <property type="match status" value="1"/>
</dbReference>
<feature type="domain" description="PDZ" evidence="1">
    <location>
        <begin position="33"/>
        <end position="112"/>
    </location>
</feature>
<proteinExistence type="predicted"/>
<dbReference type="InterPro" id="IPR050716">
    <property type="entry name" value="MAGUK"/>
</dbReference>
<dbReference type="SMART" id="SM00228">
    <property type="entry name" value="PDZ"/>
    <property type="match status" value="1"/>
</dbReference>
<dbReference type="PROSITE" id="PS50106">
    <property type="entry name" value="PDZ"/>
    <property type="match status" value="1"/>
</dbReference>
<keyword evidence="3" id="KW-1185">Reference proteome</keyword>
<dbReference type="InterPro" id="IPR036034">
    <property type="entry name" value="PDZ_sf"/>
</dbReference>
<dbReference type="PANTHER" id="PTHR23122">
    <property type="entry name" value="MEMBRANE-ASSOCIATED GUANYLATE KINASE MAGUK"/>
    <property type="match status" value="1"/>
</dbReference>
<accession>A0AAW1V7X9</accession>
<reference evidence="2 3" key="1">
    <citation type="submission" date="2023-03" db="EMBL/GenBank/DDBJ databases">
        <title>Genome insight into feeding habits of ladybird beetles.</title>
        <authorList>
            <person name="Li H.-S."/>
            <person name="Huang Y.-H."/>
            <person name="Pang H."/>
        </authorList>
    </citation>
    <scope>NUCLEOTIDE SEQUENCE [LARGE SCALE GENOMIC DNA]</scope>
    <source>
        <strain evidence="2">SYSU_2023b</strain>
        <tissue evidence="2">Whole body</tissue>
    </source>
</reference>
<dbReference type="InterPro" id="IPR001478">
    <property type="entry name" value="PDZ"/>
</dbReference>
<dbReference type="SUPFAM" id="SSF50156">
    <property type="entry name" value="PDZ domain-like"/>
    <property type="match status" value="1"/>
</dbReference>
<dbReference type="Gene3D" id="2.30.42.10">
    <property type="match status" value="1"/>
</dbReference>
<sequence length="230" mass="26589">MISAQPVDTSTLSHLEETSLRTTISDHRYGEDYIKIEESTQPLCTTVRNDEETVVIGRVDRGGTAYESGLLEEGDEILEVNGIEIRDKSVNTVCAILQTMNRELTILIISASELEMSFQKVECPTCYKPEDLNWYQANREGFSWTYLSQIFQHLRECLRISALETMSKPLRKSSMLLCGKGTRYNPENILAHKEISLYTRANSEKPIVLIGLPNIRWHKFWRRPRKMWKD</sequence>
<gene>
    <name evidence="2" type="ORF">WA026_016588</name>
</gene>
<protein>
    <recommendedName>
        <fullName evidence="1">PDZ domain-containing protein</fullName>
    </recommendedName>
</protein>
<evidence type="ECO:0000313" key="2">
    <source>
        <dbReference type="EMBL" id="KAK9891792.1"/>
    </source>
</evidence>
<organism evidence="2 3">
    <name type="scientific">Henosepilachna vigintioctopunctata</name>
    <dbReference type="NCBI Taxonomy" id="420089"/>
    <lineage>
        <taxon>Eukaryota</taxon>
        <taxon>Metazoa</taxon>
        <taxon>Ecdysozoa</taxon>
        <taxon>Arthropoda</taxon>
        <taxon>Hexapoda</taxon>
        <taxon>Insecta</taxon>
        <taxon>Pterygota</taxon>
        <taxon>Neoptera</taxon>
        <taxon>Endopterygota</taxon>
        <taxon>Coleoptera</taxon>
        <taxon>Polyphaga</taxon>
        <taxon>Cucujiformia</taxon>
        <taxon>Coccinelloidea</taxon>
        <taxon>Coccinellidae</taxon>
        <taxon>Epilachninae</taxon>
        <taxon>Epilachnini</taxon>
        <taxon>Henosepilachna</taxon>
    </lineage>
</organism>